<keyword evidence="4" id="KW-1185">Reference proteome</keyword>
<dbReference type="AlphaFoldDB" id="A0A7W6WAQ8"/>
<dbReference type="NCBIfam" id="NF005677">
    <property type="entry name" value="PRK07471.1"/>
    <property type="match status" value="1"/>
</dbReference>
<dbReference type="InterPro" id="IPR003593">
    <property type="entry name" value="AAA+_ATPase"/>
</dbReference>
<accession>A0A7W6WAQ8</accession>
<dbReference type="SMART" id="SM00382">
    <property type="entry name" value="AAA"/>
    <property type="match status" value="1"/>
</dbReference>
<dbReference type="Pfam" id="PF13177">
    <property type="entry name" value="DNA_pol3_delta2"/>
    <property type="match status" value="1"/>
</dbReference>
<dbReference type="EC" id="2.7.7.7" evidence="3"/>
<evidence type="ECO:0000313" key="4">
    <source>
        <dbReference type="Proteomes" id="UP000554286"/>
    </source>
</evidence>
<keyword evidence="3" id="KW-0808">Transferase</keyword>
<proteinExistence type="predicted"/>
<dbReference type="GO" id="GO:0003887">
    <property type="term" value="F:DNA-directed DNA polymerase activity"/>
    <property type="evidence" value="ECO:0007669"/>
    <property type="project" value="UniProtKB-EC"/>
</dbReference>
<evidence type="ECO:0000256" key="1">
    <source>
        <dbReference type="SAM" id="MobiDB-lite"/>
    </source>
</evidence>
<reference evidence="3 4" key="1">
    <citation type="submission" date="2020-08" db="EMBL/GenBank/DDBJ databases">
        <title>Genome sequencing of Purple Non-Sulfur Bacteria from various extreme environments.</title>
        <authorList>
            <person name="Mayer M."/>
        </authorList>
    </citation>
    <scope>NUCLEOTIDE SEQUENCE [LARGE SCALE GENOMIC DNA]</scope>
    <source>
        <strain evidence="3 4">JA131</strain>
    </source>
</reference>
<evidence type="ECO:0000313" key="3">
    <source>
        <dbReference type="EMBL" id="MBB4267440.1"/>
    </source>
</evidence>
<comment type="caution">
    <text evidence="3">The sequence shown here is derived from an EMBL/GenBank/DDBJ whole genome shotgun (WGS) entry which is preliminary data.</text>
</comment>
<organism evidence="3 4">
    <name type="scientific">Roseospira visakhapatnamensis</name>
    <dbReference type="NCBI Taxonomy" id="390880"/>
    <lineage>
        <taxon>Bacteria</taxon>
        <taxon>Pseudomonadati</taxon>
        <taxon>Pseudomonadota</taxon>
        <taxon>Alphaproteobacteria</taxon>
        <taxon>Rhodospirillales</taxon>
        <taxon>Rhodospirillaceae</taxon>
        <taxon>Roseospira</taxon>
    </lineage>
</organism>
<protein>
    <submittedName>
        <fullName evidence="3">DNA polymerase-3 subunit delta</fullName>
        <ecNumber evidence="3">2.7.7.7</ecNumber>
    </submittedName>
</protein>
<dbReference type="PANTHER" id="PTHR11669:SF8">
    <property type="entry name" value="DNA POLYMERASE III SUBUNIT DELTA"/>
    <property type="match status" value="1"/>
</dbReference>
<dbReference type="GO" id="GO:0009360">
    <property type="term" value="C:DNA polymerase III complex"/>
    <property type="evidence" value="ECO:0007669"/>
    <property type="project" value="TreeGrafter"/>
</dbReference>
<feature type="domain" description="AAA+ ATPase" evidence="2">
    <location>
        <begin position="48"/>
        <end position="218"/>
    </location>
</feature>
<dbReference type="GO" id="GO:0006261">
    <property type="term" value="P:DNA-templated DNA replication"/>
    <property type="evidence" value="ECO:0007669"/>
    <property type="project" value="TreeGrafter"/>
</dbReference>
<dbReference type="Gene3D" id="3.40.50.300">
    <property type="entry name" value="P-loop containing nucleotide triphosphate hydrolases"/>
    <property type="match status" value="1"/>
</dbReference>
<keyword evidence="3" id="KW-0548">Nucleotidyltransferase</keyword>
<name>A0A7W6WAQ8_9PROT</name>
<dbReference type="EMBL" id="JACIGK010000026">
    <property type="protein sequence ID" value="MBB4267440.1"/>
    <property type="molecule type" value="Genomic_DNA"/>
</dbReference>
<dbReference type="SUPFAM" id="SSF52540">
    <property type="entry name" value="P-loop containing nucleoside triphosphate hydrolases"/>
    <property type="match status" value="1"/>
</dbReference>
<evidence type="ECO:0000259" key="2">
    <source>
        <dbReference type="SMART" id="SM00382"/>
    </source>
</evidence>
<dbReference type="RefSeq" id="WP_184046824.1">
    <property type="nucleotide sequence ID" value="NZ_JACIGK010000026.1"/>
</dbReference>
<dbReference type="Proteomes" id="UP000554286">
    <property type="component" value="Unassembled WGS sequence"/>
</dbReference>
<dbReference type="PANTHER" id="PTHR11669">
    <property type="entry name" value="REPLICATION FACTOR C / DNA POLYMERASE III GAMMA-TAU SUBUNIT"/>
    <property type="match status" value="1"/>
</dbReference>
<dbReference type="InterPro" id="IPR050238">
    <property type="entry name" value="DNA_Rep/Repair_Clamp_Loader"/>
</dbReference>
<sequence>MARAPGKTSKLKAADPADGVPTPRANPLLLGQEDAEATVLGAWASGRMSHAWLITGPRGVGKATLAHRLARFILAHGLHGGASTAAPPNLVMDPADPLFQRVVTGSHGDLRVVERGVADERQAQRDREAGRVPRRRGEIVVDDVRGVGAFLALTPAEDGWRVVVIDAADEMNRNAANAVLKVLEEPPRRAVLVLVAHNPARLPATIPSRCRRLTLRPLSHPVMRDLLGRYRPDLDAEAQATLMGLSRGSIGTALTLARRGGLEVYAEMTGLLGDLPRLDVARLHALGDRAAQDDVAWGLLRDLLPGWLGRLARVVAVGSPEGMATSAREAEVMARLGRAAPLDRWVAVWEKTSHLLGRTEAVHLDRKQAVLAALLLVERAAARA</sequence>
<gene>
    <name evidence="3" type="ORF">GGD89_003084</name>
</gene>
<dbReference type="InterPro" id="IPR027417">
    <property type="entry name" value="P-loop_NTPase"/>
</dbReference>
<feature type="region of interest" description="Disordered" evidence="1">
    <location>
        <begin position="1"/>
        <end position="27"/>
    </location>
</feature>